<protein>
    <submittedName>
        <fullName evidence="1">Uncharacterized protein</fullName>
    </submittedName>
</protein>
<name>A0A8I0P3J7_9ACTN</name>
<dbReference type="AlphaFoldDB" id="A0A8I0P3J7"/>
<keyword evidence="2" id="KW-1185">Reference proteome</keyword>
<comment type="caution">
    <text evidence="1">The sequence shown here is derived from an EMBL/GenBank/DDBJ whole genome shotgun (WGS) entry which is preliminary data.</text>
</comment>
<dbReference type="EMBL" id="JADBGF010000001">
    <property type="protein sequence ID" value="MBE1599006.1"/>
    <property type="molecule type" value="Genomic_DNA"/>
</dbReference>
<dbReference type="RefSeq" id="WP_050399519.1">
    <property type="nucleotide sequence ID" value="NZ_JADBGF010000001.1"/>
</dbReference>
<dbReference type="GeneID" id="86829691"/>
<evidence type="ECO:0000313" key="1">
    <source>
        <dbReference type="EMBL" id="MBE1599006.1"/>
    </source>
</evidence>
<accession>A0A8I0P3J7</accession>
<sequence length="215" mass="23646">MIEHTYFGWDELTHTTTCTNPAWDIDVRHDLGIRPMADAAIRHGCPDQHCAHEGGLDRVTVRIICRSCDTAHLITGESLTRTATTTAALGYGQPPRETAGLYLWPGRPVLHGYGPGPSGLDDQPHEYLVTTTLLDRLTPEACVGAIGRHHTAGGRLRWWAGAIPTPPPRRLRLEPGEYRLTWARRTSDNRTVDQAAAWVASVIDPAQQQPLVVAV</sequence>
<dbReference type="OrthoDB" id="4158558at2"/>
<organism evidence="1 2">
    <name type="scientific">Streptomyces stelliscabiei</name>
    <dbReference type="NCBI Taxonomy" id="146820"/>
    <lineage>
        <taxon>Bacteria</taxon>
        <taxon>Bacillati</taxon>
        <taxon>Actinomycetota</taxon>
        <taxon>Actinomycetes</taxon>
        <taxon>Kitasatosporales</taxon>
        <taxon>Streptomycetaceae</taxon>
        <taxon>Streptomyces</taxon>
    </lineage>
</organism>
<proteinExistence type="predicted"/>
<evidence type="ECO:0000313" key="2">
    <source>
        <dbReference type="Proteomes" id="UP000629287"/>
    </source>
</evidence>
<reference evidence="1 2" key="1">
    <citation type="submission" date="2020-10" db="EMBL/GenBank/DDBJ databases">
        <title>Sequencing the genomes of 1000 actinobacteria strains.</title>
        <authorList>
            <person name="Klenk H.-P."/>
        </authorList>
    </citation>
    <scope>NUCLEOTIDE SEQUENCE [LARGE SCALE GENOMIC DNA]</scope>
    <source>
        <strain evidence="1 2">DSM 41803</strain>
    </source>
</reference>
<gene>
    <name evidence="1" type="ORF">H4687_005135</name>
</gene>
<dbReference type="Proteomes" id="UP000629287">
    <property type="component" value="Unassembled WGS sequence"/>
</dbReference>